<dbReference type="AlphaFoldDB" id="A0A1M5LT04"/>
<dbReference type="OrthoDB" id="302685at2157"/>
<evidence type="ECO:0000313" key="1">
    <source>
        <dbReference type="EMBL" id="SHG68217.1"/>
    </source>
</evidence>
<evidence type="ECO:0000313" key="2">
    <source>
        <dbReference type="Proteomes" id="UP000184357"/>
    </source>
</evidence>
<dbReference type="RefSeq" id="WP_073307094.1">
    <property type="nucleotide sequence ID" value="NZ_FQWV01000002.1"/>
</dbReference>
<dbReference type="EMBL" id="FQWV01000002">
    <property type="protein sequence ID" value="SHG68217.1"/>
    <property type="molecule type" value="Genomic_DNA"/>
</dbReference>
<dbReference type="Proteomes" id="UP000184357">
    <property type="component" value="Unassembled WGS sequence"/>
</dbReference>
<protein>
    <submittedName>
        <fullName evidence="1">Uncharacterized protein</fullName>
    </submittedName>
</protein>
<gene>
    <name evidence="1" type="ORF">SAMN05443636_0764</name>
</gene>
<keyword evidence="2" id="KW-1185">Reference proteome</keyword>
<name>A0A1M5LT04_9EURY</name>
<proteinExistence type="predicted"/>
<dbReference type="STRING" id="43928.SAMN05443636_0764"/>
<sequence length="133" mass="14231">MRSVTRTFLAGILAALVALLALGAVPSSLGAGDPYYLTVEPAGPTGGPAYTLNATEGGIAEQRFQYFLSAVESTDGRSEAYRKGPYGLKEEFTHSPFDEVATFREFAPAGAVDGDAVFVRYNDTRYRVTVVQP</sequence>
<reference evidence="1 2" key="1">
    <citation type="submission" date="2016-11" db="EMBL/GenBank/DDBJ databases">
        <authorList>
            <person name="Jaros S."/>
            <person name="Januszkiewicz K."/>
            <person name="Wedrychowicz H."/>
        </authorList>
    </citation>
    <scope>NUCLEOTIDE SEQUENCE [LARGE SCALE GENOMIC DNA]</scope>
    <source>
        <strain evidence="1 2">DSM 9297</strain>
    </source>
</reference>
<organism evidence="1 2">
    <name type="scientific">Halobaculum gomorrense</name>
    <dbReference type="NCBI Taxonomy" id="43928"/>
    <lineage>
        <taxon>Archaea</taxon>
        <taxon>Methanobacteriati</taxon>
        <taxon>Methanobacteriota</taxon>
        <taxon>Stenosarchaea group</taxon>
        <taxon>Halobacteria</taxon>
        <taxon>Halobacteriales</taxon>
        <taxon>Haloferacaceae</taxon>
        <taxon>Halobaculum</taxon>
    </lineage>
</organism>
<accession>A0A1M5LT04</accession>